<keyword evidence="2" id="KW-1185">Reference proteome</keyword>
<dbReference type="KEGG" id="serw:FY030_11555"/>
<dbReference type="OrthoDB" id="9790035at2"/>
<reference evidence="1 2" key="1">
    <citation type="submission" date="2019-09" db="EMBL/GenBank/DDBJ databases">
        <title>Serinicoccus pratensis sp. nov., isolated from meadow soil.</title>
        <authorList>
            <person name="Zhang W."/>
        </authorList>
    </citation>
    <scope>NUCLEOTIDE SEQUENCE [LARGE SCALE GENOMIC DNA]</scope>
    <source>
        <strain evidence="1 2">W204</strain>
    </source>
</reference>
<dbReference type="AlphaFoldDB" id="A0A5J6V652"/>
<protein>
    <submittedName>
        <fullName evidence="1">Uncharacterized protein</fullName>
    </submittedName>
</protein>
<evidence type="ECO:0000313" key="1">
    <source>
        <dbReference type="EMBL" id="QFG69255.1"/>
    </source>
</evidence>
<organism evidence="1 2">
    <name type="scientific">Ornithinimicrobium pratense</name>
    <dbReference type="NCBI Taxonomy" id="2593973"/>
    <lineage>
        <taxon>Bacteria</taxon>
        <taxon>Bacillati</taxon>
        <taxon>Actinomycetota</taxon>
        <taxon>Actinomycetes</taxon>
        <taxon>Micrococcales</taxon>
        <taxon>Ornithinimicrobiaceae</taxon>
        <taxon>Ornithinimicrobium</taxon>
    </lineage>
</organism>
<sequence>MAPCPAATSRAWIVAVTGPSSQPVRRRPTCAGDRRSVTVIERDVLPSEPEPRPGVSQGRQPHVLLYRGPAEEAAHDADLAVDATGRGSRLPTWLTGLGIGSVDVTEVDPPRD</sequence>
<dbReference type="Proteomes" id="UP000326546">
    <property type="component" value="Chromosome"/>
</dbReference>
<name>A0A5J6V652_9MICO</name>
<dbReference type="EMBL" id="CP044427">
    <property type="protein sequence ID" value="QFG69255.1"/>
    <property type="molecule type" value="Genomic_DNA"/>
</dbReference>
<evidence type="ECO:0000313" key="2">
    <source>
        <dbReference type="Proteomes" id="UP000326546"/>
    </source>
</evidence>
<gene>
    <name evidence="1" type="ORF">FY030_11555</name>
</gene>
<accession>A0A5J6V652</accession>
<proteinExistence type="predicted"/>